<dbReference type="Gene3D" id="3.60.21.10">
    <property type="match status" value="1"/>
</dbReference>
<dbReference type="PANTHER" id="PTHR42988">
    <property type="entry name" value="PHOSPHOHYDROLASE"/>
    <property type="match status" value="1"/>
</dbReference>
<keyword evidence="3" id="KW-0408">Iron</keyword>
<evidence type="ECO:0000259" key="5">
    <source>
        <dbReference type="Pfam" id="PF00149"/>
    </source>
</evidence>
<dbReference type="InterPro" id="IPR050884">
    <property type="entry name" value="CNP_phosphodiesterase-III"/>
</dbReference>
<dbReference type="SUPFAM" id="SSF56300">
    <property type="entry name" value="Metallo-dependent phosphatases"/>
    <property type="match status" value="1"/>
</dbReference>
<protein>
    <submittedName>
        <fullName evidence="6">Phosphodiesterase</fullName>
    </submittedName>
</protein>
<evidence type="ECO:0000313" key="6">
    <source>
        <dbReference type="EMBL" id="PZM12961.1"/>
    </source>
</evidence>
<keyword evidence="2" id="KW-0378">Hydrolase</keyword>
<dbReference type="Proteomes" id="UP000248925">
    <property type="component" value="Unassembled WGS sequence"/>
</dbReference>
<dbReference type="GO" id="GO:0004112">
    <property type="term" value="F:cyclic-nucleotide phosphodiesterase activity"/>
    <property type="evidence" value="ECO:0007669"/>
    <property type="project" value="InterPro"/>
</dbReference>
<dbReference type="OrthoDB" id="651281at2"/>
<dbReference type="InterPro" id="IPR029052">
    <property type="entry name" value="Metallo-depent_PP-like"/>
</dbReference>
<feature type="domain" description="Calcineurin-like phosphoesterase" evidence="5">
    <location>
        <begin position="3"/>
        <end position="190"/>
    </location>
</feature>
<keyword evidence="1" id="KW-0479">Metal-binding</keyword>
<evidence type="ECO:0000256" key="3">
    <source>
        <dbReference type="ARBA" id="ARBA00023004"/>
    </source>
</evidence>
<gene>
    <name evidence="6" type="ORF">CPY51_15630</name>
</gene>
<reference evidence="6 7" key="1">
    <citation type="journal article" date="2018" name="Sci. Rep.">
        <title>Rhizobium tumorigenes sp. nov., a novel plant tumorigenic bacterium isolated from cane gall tumors on thornless blackberry.</title>
        <authorList>
            <person name="Kuzmanovi N."/>
            <person name="Smalla K."/>
            <person name="Gronow S."/>
            <person name="PuBawska J."/>
        </authorList>
    </citation>
    <scope>NUCLEOTIDE SEQUENCE [LARGE SCALE GENOMIC DNA]</scope>
    <source>
        <strain evidence="6 7">CCBAU 85046</strain>
    </source>
</reference>
<proteinExistence type="inferred from homology"/>
<dbReference type="GO" id="GO:0046872">
    <property type="term" value="F:metal ion binding"/>
    <property type="evidence" value="ECO:0007669"/>
    <property type="project" value="UniProtKB-KW"/>
</dbReference>
<comment type="similarity">
    <text evidence="4">Belongs to the cyclic nucleotide phosphodiesterase class-III family.</text>
</comment>
<organism evidence="6 7">
    <name type="scientific">Rhizobium tubonense</name>
    <dbReference type="NCBI Taxonomy" id="484088"/>
    <lineage>
        <taxon>Bacteria</taxon>
        <taxon>Pseudomonadati</taxon>
        <taxon>Pseudomonadota</taxon>
        <taxon>Alphaproteobacteria</taxon>
        <taxon>Hyphomicrobiales</taxon>
        <taxon>Rhizobiaceae</taxon>
        <taxon>Rhizobium/Agrobacterium group</taxon>
        <taxon>Rhizobium</taxon>
    </lineage>
</organism>
<evidence type="ECO:0000313" key="7">
    <source>
        <dbReference type="Proteomes" id="UP000248925"/>
    </source>
</evidence>
<evidence type="ECO:0000256" key="4">
    <source>
        <dbReference type="ARBA" id="ARBA00025742"/>
    </source>
</evidence>
<comment type="caution">
    <text evidence="6">The sequence shown here is derived from an EMBL/GenBank/DDBJ whole genome shotgun (WGS) entry which is preliminary data.</text>
</comment>
<dbReference type="CDD" id="cd07402">
    <property type="entry name" value="MPP_GpdQ"/>
    <property type="match status" value="1"/>
</dbReference>
<dbReference type="AlphaFoldDB" id="A0A2W4CJU5"/>
<dbReference type="InterPro" id="IPR026575">
    <property type="entry name" value="GpdQ/CpdA-like"/>
</dbReference>
<keyword evidence="7" id="KW-1185">Reference proteome</keyword>
<dbReference type="EMBL" id="PCDP01000036">
    <property type="protein sequence ID" value="PZM12961.1"/>
    <property type="molecule type" value="Genomic_DNA"/>
</dbReference>
<sequence length="261" mass="28977">MKKLIQVTDPHLMGRGGKFHGIDPEERLRECLLHIAENHPDADAIIVTGDLADNGEVAAYQQLKELMEGLRTPIYLTLGNHDSRQAFRQVFGGSGFVNATFDLETWRIIVVDSKGDFSDCGSLDQGRLAWLEYELANAGDRNVILAMHHTPTNLHAPFFQPDDDLTDGEALVDLIKRTPAVKHMLFGHRHLTVGGSYAGISFSVCRGTSHHIALDLSQTGRSNFVAAPPSYDIVLLDERDVIVHKYYGLEQLEIIRPGDPK</sequence>
<name>A0A2W4CJU5_9HYPH</name>
<accession>A0A2W4CJU5</accession>
<evidence type="ECO:0000256" key="2">
    <source>
        <dbReference type="ARBA" id="ARBA00022801"/>
    </source>
</evidence>
<dbReference type="PANTHER" id="PTHR42988:SF2">
    <property type="entry name" value="CYCLIC NUCLEOTIDE PHOSPHODIESTERASE CBUA0032-RELATED"/>
    <property type="match status" value="1"/>
</dbReference>
<evidence type="ECO:0000256" key="1">
    <source>
        <dbReference type="ARBA" id="ARBA00022723"/>
    </source>
</evidence>
<dbReference type="RefSeq" id="WP_111161157.1">
    <property type="nucleotide sequence ID" value="NZ_PCDP01000036.1"/>
</dbReference>
<dbReference type="InterPro" id="IPR004843">
    <property type="entry name" value="Calcineurin-like_PHP"/>
</dbReference>
<dbReference type="Pfam" id="PF00149">
    <property type="entry name" value="Metallophos"/>
    <property type="match status" value="1"/>
</dbReference>